<accession>A0ABW9ZWX3</accession>
<dbReference type="RefSeq" id="WP_161819929.1">
    <property type="nucleotide sequence ID" value="NZ_JAACJS010000015.1"/>
</dbReference>
<feature type="domain" description="Glycosyltransferase 2-like" evidence="1">
    <location>
        <begin position="7"/>
        <end position="134"/>
    </location>
</feature>
<proteinExistence type="predicted"/>
<dbReference type="SUPFAM" id="SSF53448">
    <property type="entry name" value="Nucleotide-diphospho-sugar transferases"/>
    <property type="match status" value="1"/>
</dbReference>
<comment type="caution">
    <text evidence="2">The sequence shown here is derived from an EMBL/GenBank/DDBJ whole genome shotgun (WGS) entry which is preliminary data.</text>
</comment>
<dbReference type="Pfam" id="PF00535">
    <property type="entry name" value="Glycos_transf_2"/>
    <property type="match status" value="1"/>
</dbReference>
<evidence type="ECO:0000259" key="1">
    <source>
        <dbReference type="Pfam" id="PF00535"/>
    </source>
</evidence>
<dbReference type="InterPro" id="IPR050256">
    <property type="entry name" value="Glycosyltransferase_2"/>
</dbReference>
<reference evidence="2 3" key="1">
    <citation type="submission" date="2020-01" db="EMBL/GenBank/DDBJ databases">
        <title>Genome analysis.</title>
        <authorList>
            <person name="Wu S."/>
            <person name="Wang G."/>
        </authorList>
    </citation>
    <scope>NUCLEOTIDE SEQUENCE [LARGE SCALE GENOMIC DNA]</scope>
    <source>
        <strain evidence="2 3">SYL130</strain>
    </source>
</reference>
<dbReference type="PANTHER" id="PTHR48090">
    <property type="entry name" value="UNDECAPRENYL-PHOSPHATE 4-DEOXY-4-FORMAMIDO-L-ARABINOSE TRANSFERASE-RELATED"/>
    <property type="match status" value="1"/>
</dbReference>
<dbReference type="Gene3D" id="3.90.550.10">
    <property type="entry name" value="Spore Coat Polysaccharide Biosynthesis Protein SpsA, Chain A"/>
    <property type="match status" value="1"/>
</dbReference>
<keyword evidence="3" id="KW-1185">Reference proteome</keyword>
<dbReference type="Proteomes" id="UP000753802">
    <property type="component" value="Unassembled WGS sequence"/>
</dbReference>
<evidence type="ECO:0000313" key="2">
    <source>
        <dbReference type="EMBL" id="NCI51656.1"/>
    </source>
</evidence>
<dbReference type="EMBL" id="JAACJS010000015">
    <property type="protein sequence ID" value="NCI51656.1"/>
    <property type="molecule type" value="Genomic_DNA"/>
</dbReference>
<dbReference type="CDD" id="cd04179">
    <property type="entry name" value="DPM_DPG-synthase_like"/>
    <property type="match status" value="1"/>
</dbReference>
<gene>
    <name evidence="2" type="ORF">GWC95_17155</name>
</gene>
<organism evidence="2 3">
    <name type="scientific">Sediminibacterium roseum</name>
    <dbReference type="NCBI Taxonomy" id="1978412"/>
    <lineage>
        <taxon>Bacteria</taxon>
        <taxon>Pseudomonadati</taxon>
        <taxon>Bacteroidota</taxon>
        <taxon>Chitinophagia</taxon>
        <taxon>Chitinophagales</taxon>
        <taxon>Chitinophagaceae</taxon>
        <taxon>Sediminibacterium</taxon>
    </lineage>
</organism>
<dbReference type="InterPro" id="IPR029044">
    <property type="entry name" value="Nucleotide-diphossugar_trans"/>
</dbReference>
<protein>
    <submittedName>
        <fullName evidence="2">Glycosyltransferase family 2 protein</fullName>
    </submittedName>
</protein>
<evidence type="ECO:0000313" key="3">
    <source>
        <dbReference type="Proteomes" id="UP000753802"/>
    </source>
</evidence>
<sequence length="241" mass="27362">MPQTLYIILPAYNESANIESVVAQWHPVVEKIGGNSRLLIIDDGSKDDTYSKMLELGKRYPYLEAITKPNSGHGRTLLFGYNLALERNADWIFQTDSDGHTDPNEFQAFWENRNEYDFLIGVRNNRQDGSSRVFVTKVLKLVLLATFGVSVPDANTPFRLINAATLRKYLGLIPADSFLSNVVMSTLIVKDKVPVKWIPITFKPRQAGKNSINLKSITKIGLKAIRDFRQIKKSYERSKRP</sequence>
<name>A0ABW9ZWX3_9BACT</name>
<dbReference type="InterPro" id="IPR001173">
    <property type="entry name" value="Glyco_trans_2-like"/>
</dbReference>